<dbReference type="PANTHER" id="PTHR45953">
    <property type="entry name" value="IDURONATE 2-SULFATASE"/>
    <property type="match status" value="1"/>
</dbReference>
<evidence type="ECO:0000313" key="5">
    <source>
        <dbReference type="EMBL" id="TBL70820.1"/>
    </source>
</evidence>
<dbReference type="OrthoDB" id="9762324at2"/>
<dbReference type="Proteomes" id="UP000293142">
    <property type="component" value="Unassembled WGS sequence"/>
</dbReference>
<accession>A0A4Q9DI93</accession>
<dbReference type="PROSITE" id="PS00149">
    <property type="entry name" value="SULFATASE_2"/>
    <property type="match status" value="1"/>
</dbReference>
<evidence type="ECO:0000259" key="4">
    <source>
        <dbReference type="Pfam" id="PF00884"/>
    </source>
</evidence>
<feature type="domain" description="Sulfatase N-terminal" evidence="4">
    <location>
        <begin position="13"/>
        <end position="358"/>
    </location>
</feature>
<sequence length="509" mass="59310">MYIWMEAYCMKPQNILFLFTDQQRYDTLEELGNPIIKTPALNRLVKEGVAFTRAYSPCPVCVPARYAMHTGQLPHRTNCTVNESMPDGRASFMEILQEHGYQTHGVGKMHFTFTGKDGDTPWGFESRDYSEEGGLEDDFKAFLRENGYGHVHDPQGVRSEMYYIPQPSQLPAHLHNTHWVADRSIDFLKRRDETRPFMLMTSFIKPHPPFENPTPWNKLYRGPEMPLPKRPQDSEGLITYWNKFQNRYKYRDQGIDDHLFRAMKAAYYGAISFVDYQIGRLLAYMEEAGLLDNTLILFSSDHGELLGDYHCVGKRSFLDAAARIPMIMVHPDLPKNVRCDKPVSLVDILPTFLQAANIEPKITYSGDSLIDIASGSVERERIFAQYNREEYGVYMSVTERYKYMYSAPDDMEWLFDLKVDPDETRNLSNNLMYFDIKEEMKRGLIGFFQKEKYDTPLEGDDWRRYPVKRLPEDPDALLLFQDPPESIPHIPGYEREFSVNQASLFKVRF</sequence>
<organism evidence="5 6">
    <name type="scientific">Paenibacillus thalictri</name>
    <dbReference type="NCBI Taxonomy" id="2527873"/>
    <lineage>
        <taxon>Bacteria</taxon>
        <taxon>Bacillati</taxon>
        <taxon>Bacillota</taxon>
        <taxon>Bacilli</taxon>
        <taxon>Bacillales</taxon>
        <taxon>Paenibacillaceae</taxon>
        <taxon>Paenibacillus</taxon>
    </lineage>
</organism>
<dbReference type="SUPFAM" id="SSF53649">
    <property type="entry name" value="Alkaline phosphatase-like"/>
    <property type="match status" value="1"/>
</dbReference>
<comment type="similarity">
    <text evidence="1">Belongs to the sulfatase family.</text>
</comment>
<protein>
    <submittedName>
        <fullName evidence="5">DUF229 domain-containing protein</fullName>
    </submittedName>
</protein>
<evidence type="ECO:0000256" key="2">
    <source>
        <dbReference type="ARBA" id="ARBA00022723"/>
    </source>
</evidence>
<evidence type="ECO:0000256" key="1">
    <source>
        <dbReference type="ARBA" id="ARBA00008779"/>
    </source>
</evidence>
<evidence type="ECO:0000256" key="3">
    <source>
        <dbReference type="ARBA" id="ARBA00022801"/>
    </source>
</evidence>
<name>A0A4Q9DI93_9BACL</name>
<dbReference type="EMBL" id="SIRE01000029">
    <property type="protein sequence ID" value="TBL70820.1"/>
    <property type="molecule type" value="Genomic_DNA"/>
</dbReference>
<dbReference type="Gene3D" id="3.40.720.10">
    <property type="entry name" value="Alkaline Phosphatase, subunit A"/>
    <property type="match status" value="1"/>
</dbReference>
<dbReference type="InterPro" id="IPR017850">
    <property type="entry name" value="Alkaline_phosphatase_core_sf"/>
</dbReference>
<dbReference type="GO" id="GO:0008484">
    <property type="term" value="F:sulfuric ester hydrolase activity"/>
    <property type="evidence" value="ECO:0007669"/>
    <property type="project" value="TreeGrafter"/>
</dbReference>
<proteinExistence type="inferred from homology"/>
<dbReference type="InterPro" id="IPR024607">
    <property type="entry name" value="Sulfatase_CS"/>
</dbReference>
<dbReference type="InterPro" id="IPR000917">
    <property type="entry name" value="Sulfatase_N"/>
</dbReference>
<dbReference type="GO" id="GO:0046872">
    <property type="term" value="F:metal ion binding"/>
    <property type="evidence" value="ECO:0007669"/>
    <property type="project" value="UniProtKB-KW"/>
</dbReference>
<gene>
    <name evidence="5" type="ORF">EYB31_31730</name>
</gene>
<evidence type="ECO:0000313" key="6">
    <source>
        <dbReference type="Proteomes" id="UP000293142"/>
    </source>
</evidence>
<dbReference type="Pfam" id="PF00884">
    <property type="entry name" value="Sulfatase"/>
    <property type="match status" value="1"/>
</dbReference>
<dbReference type="AlphaFoldDB" id="A0A4Q9DI93"/>
<dbReference type="GO" id="GO:0005737">
    <property type="term" value="C:cytoplasm"/>
    <property type="evidence" value="ECO:0007669"/>
    <property type="project" value="TreeGrafter"/>
</dbReference>
<keyword evidence="2" id="KW-0479">Metal-binding</keyword>
<keyword evidence="6" id="KW-1185">Reference proteome</keyword>
<dbReference type="PANTHER" id="PTHR45953:SF1">
    <property type="entry name" value="IDURONATE 2-SULFATASE"/>
    <property type="match status" value="1"/>
</dbReference>
<keyword evidence="3" id="KW-0378">Hydrolase</keyword>
<reference evidence="5 6" key="1">
    <citation type="submission" date="2019-02" db="EMBL/GenBank/DDBJ databases">
        <title>Paenibacillus sp. nov., isolated from surface-sterilized tissue of Thalictrum simplex L.</title>
        <authorList>
            <person name="Tuo L."/>
        </authorList>
    </citation>
    <scope>NUCLEOTIDE SEQUENCE [LARGE SCALE GENOMIC DNA]</scope>
    <source>
        <strain evidence="5 6">N2SHLJ1</strain>
    </source>
</reference>
<comment type="caution">
    <text evidence="5">The sequence shown here is derived from an EMBL/GenBank/DDBJ whole genome shotgun (WGS) entry which is preliminary data.</text>
</comment>